<evidence type="ECO:0000313" key="2">
    <source>
        <dbReference type="Proteomes" id="UP000245634"/>
    </source>
</evidence>
<protein>
    <recommendedName>
        <fullName evidence="3">Restriction endonuclease</fullName>
    </recommendedName>
</protein>
<gene>
    <name evidence="1" type="ORF">C7459_105156</name>
</gene>
<sequence length="158" mass="18217">MPIRLREMEVPDPFKMNKNQVSEYIAKFLETCRFDNVVTSTSRGDWDVTAKVNDWRIYVDAKGSRAVKHKEDVVFADTQLVKHLADQVSELMRYYQTMDESGLLFMGNPDLPRIREIAEEIDRSLDHLGIIRLWVQQDGTVQVEAPSGMAEIMKQIGL</sequence>
<evidence type="ECO:0000313" key="1">
    <source>
        <dbReference type="EMBL" id="PWK14399.1"/>
    </source>
</evidence>
<evidence type="ECO:0008006" key="3">
    <source>
        <dbReference type="Google" id="ProtNLM"/>
    </source>
</evidence>
<dbReference type="EMBL" id="QGGL01000005">
    <property type="protein sequence ID" value="PWK14399.1"/>
    <property type="molecule type" value="Genomic_DNA"/>
</dbReference>
<accession>A0A316DAR7</accession>
<dbReference type="Proteomes" id="UP000245634">
    <property type="component" value="Unassembled WGS sequence"/>
</dbReference>
<comment type="caution">
    <text evidence="1">The sequence shown here is derived from an EMBL/GenBank/DDBJ whole genome shotgun (WGS) entry which is preliminary data.</text>
</comment>
<organism evidence="1 2">
    <name type="scientific">Tumebacillus permanentifrigoris</name>
    <dbReference type="NCBI Taxonomy" id="378543"/>
    <lineage>
        <taxon>Bacteria</taxon>
        <taxon>Bacillati</taxon>
        <taxon>Bacillota</taxon>
        <taxon>Bacilli</taxon>
        <taxon>Bacillales</taxon>
        <taxon>Alicyclobacillaceae</taxon>
        <taxon>Tumebacillus</taxon>
    </lineage>
</organism>
<dbReference type="AlphaFoldDB" id="A0A316DAR7"/>
<name>A0A316DAR7_9BACL</name>
<reference evidence="1 2" key="1">
    <citation type="submission" date="2018-05" db="EMBL/GenBank/DDBJ databases">
        <title>Genomic Encyclopedia of Type Strains, Phase IV (KMG-IV): sequencing the most valuable type-strain genomes for metagenomic binning, comparative biology and taxonomic classification.</title>
        <authorList>
            <person name="Goeker M."/>
        </authorList>
    </citation>
    <scope>NUCLEOTIDE SEQUENCE [LARGE SCALE GENOMIC DNA]</scope>
    <source>
        <strain evidence="1 2">DSM 18773</strain>
    </source>
</reference>
<proteinExistence type="predicted"/>
<dbReference type="RefSeq" id="WP_146200964.1">
    <property type="nucleotide sequence ID" value="NZ_QGGL01000005.1"/>
</dbReference>
<dbReference type="OrthoDB" id="2967966at2"/>
<keyword evidence="2" id="KW-1185">Reference proteome</keyword>